<name>A0A1Y6LX95_ZYMTR</name>
<accession>A0A1Y6LX95</accession>
<protein>
    <recommendedName>
        <fullName evidence="4">SGT1-domain-containing protein</fullName>
    </recommendedName>
</protein>
<dbReference type="Proteomes" id="UP000215453">
    <property type="component" value="Chromosome 11"/>
</dbReference>
<feature type="compositionally biased region" description="Acidic residues" evidence="1">
    <location>
        <begin position="631"/>
        <end position="652"/>
    </location>
</feature>
<dbReference type="PANTHER" id="PTHR13060:SF0">
    <property type="entry name" value="PROTEIN ECDYSONELESS HOMOLOG"/>
    <property type="match status" value="1"/>
</dbReference>
<feature type="compositionally biased region" description="Polar residues" evidence="1">
    <location>
        <begin position="599"/>
        <end position="630"/>
    </location>
</feature>
<proteinExistence type="predicted"/>
<feature type="compositionally biased region" description="Basic and acidic residues" evidence="1">
    <location>
        <begin position="521"/>
        <end position="535"/>
    </location>
</feature>
<organism evidence="2 3">
    <name type="scientific">Zymoseptoria tritici ST99CH_1A5</name>
    <dbReference type="NCBI Taxonomy" id="1276529"/>
    <lineage>
        <taxon>Eukaryota</taxon>
        <taxon>Fungi</taxon>
        <taxon>Dikarya</taxon>
        <taxon>Ascomycota</taxon>
        <taxon>Pezizomycotina</taxon>
        <taxon>Dothideomycetes</taxon>
        <taxon>Dothideomycetidae</taxon>
        <taxon>Mycosphaerellales</taxon>
        <taxon>Mycosphaerellaceae</taxon>
        <taxon>Zymoseptoria</taxon>
    </lineage>
</organism>
<evidence type="ECO:0000256" key="1">
    <source>
        <dbReference type="SAM" id="MobiDB-lite"/>
    </source>
</evidence>
<feature type="region of interest" description="Disordered" evidence="1">
    <location>
        <begin position="427"/>
        <end position="655"/>
    </location>
</feature>
<evidence type="ECO:0000313" key="3">
    <source>
        <dbReference type="Proteomes" id="UP000215453"/>
    </source>
</evidence>
<evidence type="ECO:0008006" key="4">
    <source>
        <dbReference type="Google" id="ProtNLM"/>
    </source>
</evidence>
<dbReference type="Pfam" id="PF07093">
    <property type="entry name" value="SGT1"/>
    <property type="match status" value="1"/>
</dbReference>
<feature type="compositionally biased region" description="Acidic residues" evidence="1">
    <location>
        <begin position="427"/>
        <end position="441"/>
    </location>
</feature>
<dbReference type="AlphaFoldDB" id="A0A1Y6LX95"/>
<dbReference type="EMBL" id="LT882686">
    <property type="protein sequence ID" value="SMY29014.1"/>
    <property type="molecule type" value="Genomic_DNA"/>
</dbReference>
<feature type="compositionally biased region" description="Basic and acidic residues" evidence="1">
    <location>
        <begin position="562"/>
        <end position="576"/>
    </location>
</feature>
<reference evidence="2 3" key="1">
    <citation type="submission" date="2016-10" db="EMBL/GenBank/DDBJ databases">
        <authorList>
            <person name="Varghese N."/>
        </authorList>
    </citation>
    <scope>NUCLEOTIDE SEQUENCE [LARGE SCALE GENOMIC DNA]</scope>
</reference>
<feature type="compositionally biased region" description="Low complexity" evidence="1">
    <location>
        <begin position="442"/>
        <end position="454"/>
    </location>
</feature>
<dbReference type="InterPro" id="IPR010770">
    <property type="entry name" value="Ecd"/>
</dbReference>
<dbReference type="PANTHER" id="PTHR13060">
    <property type="entry name" value="SGT1 PROTEIN HSGT1 SUPPRESSOR OF GCR2"/>
    <property type="match status" value="1"/>
</dbReference>
<gene>
    <name evidence="2" type="ORF">ZT1A5_G10460</name>
</gene>
<evidence type="ECO:0000313" key="2">
    <source>
        <dbReference type="EMBL" id="SMY29014.1"/>
    </source>
</evidence>
<sequence length="701" mass="77339">MDDQLPDDGLKWFGEGFDGFPKRLPEDCVEYAIHIIDQQLSSIATLRSKLNEIIKAANELKRKHLKNYIWQREYFDPTIHPKFDLTKSATTSTSTTPPHLRGRTNFGDSISDEWLIVYLLHTLSIQFPTAWIQLYDTDGEFLLIEAAASLPKWLNPEIAQNRVWLHAGHLKIIPPSPSSPPRNLSLTEALSTLTTSPSTLLVDPSIEKEAFHRLASYPAAISSSLHHSLTTIPRRLAYILHSHPSSIAAAVEAFYLRDPISLRPLSTKDLSTLTFPPEDFVTISVRYTKVGFAQLRSQVFDPPPAWVGQSPWMGDEKRAMGMKVACGFEMLVGDAQQRDEKVVREVKLLLEDLESGEVALPSDEEIASWERREDEEGWLDIDYRDFEQELDGKKEGKKGAGFGDESAQENLRKMVSRFQDFLEDDEAGVDGVDDMDDDNDDSASTTSSAPSSPTEQDKDTTSPTTTTSDEAAFQASIQKTMSMPTHHISESGLLSEARKLALEDEDSSSSNNPEDVDEDEEMRKVIELMESELKGHGALSLDGDGYIRKKTSDSASGKGKAKATESGEVKSSDKRSSTTTSSNGKPFFGPERPAHLQPPSATTFKSTSANKPSSSDKAFLRFNNTLPSSPSDDEEEIGPGDVELSSDDEDYGSDYNSVDLTLAKNMLESFKGQAGMGGPAGNLMKALGVGTLPRDEDDRLK</sequence>
<dbReference type="GO" id="GO:0005634">
    <property type="term" value="C:nucleus"/>
    <property type="evidence" value="ECO:0007669"/>
    <property type="project" value="TreeGrafter"/>
</dbReference>